<feature type="region of interest" description="Disordered" evidence="1">
    <location>
        <begin position="36"/>
        <end position="55"/>
    </location>
</feature>
<organism evidence="2 3">
    <name type="scientific">Elysia crispata</name>
    <name type="common">lettuce slug</name>
    <dbReference type="NCBI Taxonomy" id="231223"/>
    <lineage>
        <taxon>Eukaryota</taxon>
        <taxon>Metazoa</taxon>
        <taxon>Spiralia</taxon>
        <taxon>Lophotrochozoa</taxon>
        <taxon>Mollusca</taxon>
        <taxon>Gastropoda</taxon>
        <taxon>Heterobranchia</taxon>
        <taxon>Euthyneura</taxon>
        <taxon>Panpulmonata</taxon>
        <taxon>Sacoglossa</taxon>
        <taxon>Placobranchoidea</taxon>
        <taxon>Plakobranchidae</taxon>
        <taxon>Elysia</taxon>
    </lineage>
</organism>
<dbReference type="EMBL" id="JAWDGP010004530">
    <property type="protein sequence ID" value="KAK3763577.1"/>
    <property type="molecule type" value="Genomic_DNA"/>
</dbReference>
<dbReference type="AlphaFoldDB" id="A0AAE1DAR6"/>
<gene>
    <name evidence="2" type="ORF">RRG08_057000</name>
</gene>
<proteinExistence type="predicted"/>
<sequence length="76" mass="8125">MSEISFTTNTVLVKSKEHSLQNIRVTKDGQEAWPVSGAANGPGGIHGPQAAPGVGNLCREKNRLKRLPMIKSSKTV</sequence>
<protein>
    <submittedName>
        <fullName evidence="2">Uncharacterized protein</fullName>
    </submittedName>
</protein>
<keyword evidence="3" id="KW-1185">Reference proteome</keyword>
<name>A0AAE1DAR6_9GAST</name>
<reference evidence="2" key="1">
    <citation type="journal article" date="2023" name="G3 (Bethesda)">
        <title>A reference genome for the long-term kleptoplast-retaining sea slug Elysia crispata morphotype clarki.</title>
        <authorList>
            <person name="Eastman K.E."/>
            <person name="Pendleton A.L."/>
            <person name="Shaikh M.A."/>
            <person name="Suttiyut T."/>
            <person name="Ogas R."/>
            <person name="Tomko P."/>
            <person name="Gavelis G."/>
            <person name="Widhalm J.R."/>
            <person name="Wisecaver J.H."/>
        </authorList>
    </citation>
    <scope>NUCLEOTIDE SEQUENCE</scope>
    <source>
        <strain evidence="2">ECLA1</strain>
    </source>
</reference>
<dbReference type="Proteomes" id="UP001283361">
    <property type="component" value="Unassembled WGS sequence"/>
</dbReference>
<evidence type="ECO:0000313" key="3">
    <source>
        <dbReference type="Proteomes" id="UP001283361"/>
    </source>
</evidence>
<comment type="caution">
    <text evidence="2">The sequence shown here is derived from an EMBL/GenBank/DDBJ whole genome shotgun (WGS) entry which is preliminary data.</text>
</comment>
<accession>A0AAE1DAR6</accession>
<evidence type="ECO:0000256" key="1">
    <source>
        <dbReference type="SAM" id="MobiDB-lite"/>
    </source>
</evidence>
<evidence type="ECO:0000313" key="2">
    <source>
        <dbReference type="EMBL" id="KAK3763577.1"/>
    </source>
</evidence>